<dbReference type="Pfam" id="PF25396">
    <property type="entry name" value="ZNFX1"/>
    <property type="match status" value="1"/>
</dbReference>
<dbReference type="GO" id="GO:0004386">
    <property type="term" value="F:helicase activity"/>
    <property type="evidence" value="ECO:0007669"/>
    <property type="project" value="InterPro"/>
</dbReference>
<dbReference type="GO" id="GO:0031380">
    <property type="term" value="C:nuclear RNA-directed RNA polymerase complex"/>
    <property type="evidence" value="ECO:0007669"/>
    <property type="project" value="TreeGrafter"/>
</dbReference>
<dbReference type="CDD" id="cd18808">
    <property type="entry name" value="SF1_C_Upf1"/>
    <property type="match status" value="1"/>
</dbReference>
<feature type="region of interest" description="Disordered" evidence="2">
    <location>
        <begin position="905"/>
        <end position="929"/>
    </location>
</feature>
<feature type="region of interest" description="Disordered" evidence="2">
    <location>
        <begin position="970"/>
        <end position="991"/>
    </location>
</feature>
<evidence type="ECO:0000256" key="2">
    <source>
        <dbReference type="SAM" id="MobiDB-lite"/>
    </source>
</evidence>
<proteinExistence type="predicted"/>
<keyword evidence="1" id="KW-0347">Helicase</keyword>
<sequence>MDLMSHASIIAQHVQKSVSRNAEAGMPQEWHRLPEVPLAAELMANDPPDLPEVVEMRPVPKYDFLEAQYRLHRFEATEMLRRTIVQFRWDPTTLDGDSASVYTEVYVKGIVLTRTGPASRIVLSKRCSQHQRPGSQADCLIPGSLVVLAPRFDSFRTKCFVATVADKFEGTDGRLASIELFWADEGDAVIDPTLELVMLEPKGQYFESIRHTMTGLQHAAVFDSRFDKYIHQASTRHQPAAYLRETTYNAAVVPDNAQQLDPSQLEALKLATSQELVVIQGPPGTGKTFTSIVAIESYVRTMKMIGGNRVEGAANPFAPIIIAAQTNHAVDQILERCVKLEIGSIARLGRRSESEMINERNVSNIVRRSKATRYDSKAEASLRDLRAQIRALVQQCLPKGLLKAEDLHDLGIITENQFNSLTQDDWETEVGEEEEDDAQSDMAKWLDEYIQQRDYQRATQRDAETAPDSGQGEFVPVDMNRPDCILQALHRDNGHTWWHKAERSLARNSDLYRIKPAERGAIYCYMYKSLFAQVTAKVQGLFARCQEVCTKIKMTRWENNIRALHADGVQILGCTTTGLVKYRGMLAAMKPRILLVEEAAETREANIAAALLPSLEQLVLVGDHQQLVPHANMRELCQAPHRLTVSLFQRLVNINVPYCALRVQRRMIPAIREIVQVFYPNLEDHDVVKDLEHRPPVPGMGGCNLWWFQHQWVQSRGDGGFSYSNHKEASMVVGFVRHLVRSGVDPEQITALAYYSGQVELIKNKLKQDAYLGTLEFEWSVRTIDGFQGEENDIILLSLVRGPDVNRGRAMPGFVADENRAVVATSRAKRGFYIFGNAQNVLRGNSRSRQTWEKVFQAFRGHTASHLPVTCAAHSSEWKMYQPEDWRLMSESGCHRKCSERLQGGPALITAPRKQPPSSPPSVEGAQAPSSAASMTYAIKAASRYQTSDELMEGGMRKLFARYDAASEALDEMDVSNPGSDDGLLISLGPE</sequence>
<dbReference type="SUPFAM" id="SSF52540">
    <property type="entry name" value="P-loop containing nucleoside triphosphate hydrolases"/>
    <property type="match status" value="1"/>
</dbReference>
<evidence type="ECO:0000256" key="1">
    <source>
        <dbReference type="ARBA" id="ARBA00022806"/>
    </source>
</evidence>
<protein>
    <submittedName>
        <fullName evidence="6">Uncharacterized protein</fullName>
    </submittedName>
</protein>
<name>A0A8H4V5Z6_9HYPO</name>
<dbReference type="PANTHER" id="PTHR10887:SF341">
    <property type="entry name" value="NFX1-TYPE ZINC FINGER-CONTAINING PROTEIN 1"/>
    <property type="match status" value="1"/>
</dbReference>
<dbReference type="Gene3D" id="3.40.50.300">
    <property type="entry name" value="P-loop containing nucleotide triphosphate hydrolases"/>
    <property type="match status" value="3"/>
</dbReference>
<dbReference type="Pfam" id="PF13087">
    <property type="entry name" value="AAA_12"/>
    <property type="match status" value="1"/>
</dbReference>
<evidence type="ECO:0000259" key="4">
    <source>
        <dbReference type="Pfam" id="PF13087"/>
    </source>
</evidence>
<dbReference type="InterPro" id="IPR041679">
    <property type="entry name" value="DNA2/NAM7-like_C"/>
</dbReference>
<dbReference type="EMBL" id="JAAVMX010000005">
    <property type="protein sequence ID" value="KAF4508941.1"/>
    <property type="molecule type" value="Genomic_DNA"/>
</dbReference>
<dbReference type="AlphaFoldDB" id="A0A8H4V5Z6"/>
<feature type="domain" description="DNA2/NAM7 helicase-like C-terminal" evidence="4">
    <location>
        <begin position="644"/>
        <end position="838"/>
    </location>
</feature>
<comment type="caution">
    <text evidence="6">The sequence shown here is derived from an EMBL/GenBank/DDBJ whole genome shotgun (WGS) entry which is preliminary data.</text>
</comment>
<evidence type="ECO:0000313" key="6">
    <source>
        <dbReference type="EMBL" id="KAF4508941.1"/>
    </source>
</evidence>
<feature type="domain" description="DNA2/NAM7 helicase helicase" evidence="3">
    <location>
        <begin position="551"/>
        <end position="629"/>
    </location>
</feature>
<feature type="domain" description="ZNFX1" evidence="5">
    <location>
        <begin position="98"/>
        <end position="201"/>
    </location>
</feature>
<keyword evidence="7" id="KW-1185">Reference proteome</keyword>
<keyword evidence="1" id="KW-0067">ATP-binding</keyword>
<dbReference type="Pfam" id="PF13086">
    <property type="entry name" value="AAA_11"/>
    <property type="match status" value="2"/>
</dbReference>
<keyword evidence="1" id="KW-0547">Nucleotide-binding</keyword>
<dbReference type="InterPro" id="IPR027417">
    <property type="entry name" value="P-loop_NTPase"/>
</dbReference>
<dbReference type="InterPro" id="IPR041677">
    <property type="entry name" value="DNA2/NAM7_AAA_11"/>
</dbReference>
<dbReference type="InterPro" id="IPR047187">
    <property type="entry name" value="SF1_C_Upf1"/>
</dbReference>
<dbReference type="InterPro" id="IPR045055">
    <property type="entry name" value="DNA2/NAM7-like"/>
</dbReference>
<reference evidence="6 7" key="1">
    <citation type="journal article" date="2020" name="Genome Biol. Evol.">
        <title>A new high-quality draft genome assembly of the Chinese cordyceps Ophiocordyceps sinensis.</title>
        <authorList>
            <person name="Shu R."/>
            <person name="Zhang J."/>
            <person name="Meng Q."/>
            <person name="Zhang H."/>
            <person name="Zhou G."/>
            <person name="Li M."/>
            <person name="Wu P."/>
            <person name="Zhao Y."/>
            <person name="Chen C."/>
            <person name="Qin Q."/>
        </authorList>
    </citation>
    <scope>NUCLEOTIDE SEQUENCE [LARGE SCALE GENOMIC DNA]</scope>
    <source>
        <strain evidence="6 7">IOZ07</strain>
    </source>
</reference>
<dbReference type="InterPro" id="IPR057373">
    <property type="entry name" value="ZNFX1"/>
</dbReference>
<evidence type="ECO:0000313" key="7">
    <source>
        <dbReference type="Proteomes" id="UP000557566"/>
    </source>
</evidence>
<dbReference type="PANTHER" id="PTHR10887">
    <property type="entry name" value="DNA2/NAM7 HELICASE FAMILY"/>
    <property type="match status" value="1"/>
</dbReference>
<feature type="domain" description="DNA2/NAM7 helicase helicase" evidence="3">
    <location>
        <begin position="259"/>
        <end position="444"/>
    </location>
</feature>
<dbReference type="OrthoDB" id="409395at2759"/>
<organism evidence="6 7">
    <name type="scientific">Ophiocordyceps sinensis</name>
    <dbReference type="NCBI Taxonomy" id="72228"/>
    <lineage>
        <taxon>Eukaryota</taxon>
        <taxon>Fungi</taxon>
        <taxon>Dikarya</taxon>
        <taxon>Ascomycota</taxon>
        <taxon>Pezizomycotina</taxon>
        <taxon>Sordariomycetes</taxon>
        <taxon>Hypocreomycetidae</taxon>
        <taxon>Hypocreales</taxon>
        <taxon>Ophiocordycipitaceae</taxon>
        <taxon>Ophiocordyceps</taxon>
    </lineage>
</organism>
<evidence type="ECO:0000259" key="3">
    <source>
        <dbReference type="Pfam" id="PF13086"/>
    </source>
</evidence>
<gene>
    <name evidence="6" type="ORF">G6O67_005260</name>
</gene>
<accession>A0A8H4V5Z6</accession>
<dbReference type="Proteomes" id="UP000557566">
    <property type="component" value="Unassembled WGS sequence"/>
</dbReference>
<evidence type="ECO:0000259" key="5">
    <source>
        <dbReference type="Pfam" id="PF25396"/>
    </source>
</evidence>
<dbReference type="GO" id="GO:0031048">
    <property type="term" value="P:regulatory ncRNA-mediated heterochromatin formation"/>
    <property type="evidence" value="ECO:0007669"/>
    <property type="project" value="TreeGrafter"/>
</dbReference>
<keyword evidence="1" id="KW-0378">Hydrolase</keyword>